<feature type="transmembrane region" description="Helical" evidence="5">
    <location>
        <begin position="228"/>
        <end position="247"/>
    </location>
</feature>
<evidence type="ECO:0000313" key="8">
    <source>
        <dbReference type="Proteomes" id="UP000696573"/>
    </source>
</evidence>
<feature type="transmembrane region" description="Helical" evidence="5">
    <location>
        <begin position="513"/>
        <end position="535"/>
    </location>
</feature>
<feature type="transmembrane region" description="Helical" evidence="5">
    <location>
        <begin position="29"/>
        <end position="48"/>
    </location>
</feature>
<dbReference type="Proteomes" id="UP000696573">
    <property type="component" value="Unassembled WGS sequence"/>
</dbReference>
<dbReference type="Gene3D" id="1.20.1250.20">
    <property type="entry name" value="MFS general substrate transporter like domains"/>
    <property type="match status" value="1"/>
</dbReference>
<dbReference type="GO" id="GO:0005886">
    <property type="term" value="C:plasma membrane"/>
    <property type="evidence" value="ECO:0007669"/>
    <property type="project" value="TreeGrafter"/>
</dbReference>
<dbReference type="AlphaFoldDB" id="A0A9N9YEA4"/>
<feature type="transmembrane region" description="Helical" evidence="5">
    <location>
        <begin position="390"/>
        <end position="411"/>
    </location>
</feature>
<evidence type="ECO:0000313" key="7">
    <source>
        <dbReference type="EMBL" id="CAH0020301.1"/>
    </source>
</evidence>
<sequence length="579" mass="62495">MADGSVVSAGAASWHEVPTTGVKVHLKTFIVVICINLVYFSQITAIIGSGFLAQPIAALVGGTSQTMWFNQSINLLGIAICLPVSQMADYWGRRWVLIILLVIGVAGALMVARAQNVATVIAGFILIGINYGSQPILFAVPSEVLPRKQRPIAQATINMSASIGGVLSLVMGGALLRYNHIENYRIYFYVVAIFYALSFLGILFFYHPPPREEEVSLEFMQKLKKLDWIGYALFAPGLAIFSMGLSWYQNPYPGTDVHVLAPLIIGLVIIICFGLYEWRIKKDGIVHHAIFRHRNLLIGLLAVWIDGVSFFTANSYFAQQFGMFTGKDMLMTGVAFGMFFMVGAVATIGFGWVSTKFRSVRVPGIISLALVVLFNVLMATTTPSTPEANYWGYAVFAGLGLGGIIPTFMVAAQLTTPPEMISLVSGLVSVCRPIGGVIGLAINNAVRHNTLSEELPKKVGAAVLPLGLPRSSLSQLIIGLANGDNAGLIKIPGTTPDIITAATGAFLSANGVAFRNCWITAACLCVPGVIVACFLKDPRSEFKAHIDAPVEYEVAEEQKRVETQHVEDTENIMKGKGSE</sequence>
<feature type="domain" description="Major facilitator superfamily (MFS) profile" evidence="6">
    <location>
        <begin position="29"/>
        <end position="540"/>
    </location>
</feature>
<organism evidence="7 8">
    <name type="scientific">Clonostachys rhizophaga</name>
    <dbReference type="NCBI Taxonomy" id="160324"/>
    <lineage>
        <taxon>Eukaryota</taxon>
        <taxon>Fungi</taxon>
        <taxon>Dikarya</taxon>
        <taxon>Ascomycota</taxon>
        <taxon>Pezizomycotina</taxon>
        <taxon>Sordariomycetes</taxon>
        <taxon>Hypocreomycetidae</taxon>
        <taxon>Hypocreales</taxon>
        <taxon>Bionectriaceae</taxon>
        <taxon>Clonostachys</taxon>
    </lineage>
</organism>
<evidence type="ECO:0000256" key="2">
    <source>
        <dbReference type="ARBA" id="ARBA00022692"/>
    </source>
</evidence>
<keyword evidence="2 5" id="KW-0812">Transmembrane</keyword>
<keyword evidence="3 5" id="KW-1133">Transmembrane helix</keyword>
<evidence type="ECO:0000256" key="4">
    <source>
        <dbReference type="ARBA" id="ARBA00023136"/>
    </source>
</evidence>
<dbReference type="PANTHER" id="PTHR23501:SF195">
    <property type="entry name" value="PEP5"/>
    <property type="match status" value="1"/>
</dbReference>
<name>A0A9N9YEA4_9HYPO</name>
<dbReference type="Pfam" id="PF07690">
    <property type="entry name" value="MFS_1"/>
    <property type="match status" value="1"/>
</dbReference>
<dbReference type="EMBL" id="CABFNQ020000640">
    <property type="protein sequence ID" value="CAH0020301.1"/>
    <property type="molecule type" value="Genomic_DNA"/>
</dbReference>
<reference evidence="7" key="1">
    <citation type="submission" date="2021-10" db="EMBL/GenBank/DDBJ databases">
        <authorList>
            <person name="Piombo E."/>
        </authorList>
    </citation>
    <scope>NUCLEOTIDE SEQUENCE</scope>
</reference>
<dbReference type="PROSITE" id="PS50850">
    <property type="entry name" value="MFS"/>
    <property type="match status" value="1"/>
</dbReference>
<feature type="transmembrane region" description="Helical" evidence="5">
    <location>
        <begin position="259"/>
        <end position="276"/>
    </location>
</feature>
<feature type="transmembrane region" description="Helical" evidence="5">
    <location>
        <begin position="360"/>
        <end position="378"/>
    </location>
</feature>
<keyword evidence="8" id="KW-1185">Reference proteome</keyword>
<dbReference type="PANTHER" id="PTHR23501">
    <property type="entry name" value="MAJOR FACILITATOR SUPERFAMILY"/>
    <property type="match status" value="1"/>
</dbReference>
<feature type="transmembrane region" description="Helical" evidence="5">
    <location>
        <begin position="423"/>
        <end position="442"/>
    </location>
</feature>
<dbReference type="SUPFAM" id="SSF103473">
    <property type="entry name" value="MFS general substrate transporter"/>
    <property type="match status" value="1"/>
</dbReference>
<proteinExistence type="predicted"/>
<feature type="transmembrane region" description="Helical" evidence="5">
    <location>
        <begin position="120"/>
        <end position="140"/>
    </location>
</feature>
<evidence type="ECO:0000256" key="5">
    <source>
        <dbReference type="SAM" id="Phobius"/>
    </source>
</evidence>
<evidence type="ECO:0000256" key="1">
    <source>
        <dbReference type="ARBA" id="ARBA00004141"/>
    </source>
</evidence>
<comment type="subcellular location">
    <subcellularLocation>
        <location evidence="1">Membrane</location>
        <topology evidence="1">Multi-pass membrane protein</topology>
    </subcellularLocation>
</comment>
<gene>
    <name evidence="7" type="ORF">CRHIZ90672A_00018924</name>
</gene>
<feature type="transmembrane region" description="Helical" evidence="5">
    <location>
        <begin position="186"/>
        <end position="207"/>
    </location>
</feature>
<feature type="transmembrane region" description="Helical" evidence="5">
    <location>
        <begin position="329"/>
        <end position="353"/>
    </location>
</feature>
<feature type="transmembrane region" description="Helical" evidence="5">
    <location>
        <begin position="95"/>
        <end position="114"/>
    </location>
</feature>
<dbReference type="InterPro" id="IPR020846">
    <property type="entry name" value="MFS_dom"/>
</dbReference>
<protein>
    <recommendedName>
        <fullName evidence="6">Major facilitator superfamily (MFS) profile domain-containing protein</fullName>
    </recommendedName>
</protein>
<dbReference type="OrthoDB" id="2587356at2759"/>
<dbReference type="GO" id="GO:0022857">
    <property type="term" value="F:transmembrane transporter activity"/>
    <property type="evidence" value="ECO:0007669"/>
    <property type="project" value="InterPro"/>
</dbReference>
<feature type="transmembrane region" description="Helical" evidence="5">
    <location>
        <begin position="68"/>
        <end position="88"/>
    </location>
</feature>
<feature type="transmembrane region" description="Helical" evidence="5">
    <location>
        <begin position="152"/>
        <end position="174"/>
    </location>
</feature>
<dbReference type="InterPro" id="IPR011701">
    <property type="entry name" value="MFS"/>
</dbReference>
<evidence type="ECO:0000259" key="6">
    <source>
        <dbReference type="PROSITE" id="PS50850"/>
    </source>
</evidence>
<feature type="transmembrane region" description="Helical" evidence="5">
    <location>
        <begin position="296"/>
        <end position="317"/>
    </location>
</feature>
<comment type="caution">
    <text evidence="7">The sequence shown here is derived from an EMBL/GenBank/DDBJ whole genome shotgun (WGS) entry which is preliminary data.</text>
</comment>
<accession>A0A9N9YEA4</accession>
<keyword evidence="4 5" id="KW-0472">Membrane</keyword>
<dbReference type="InterPro" id="IPR036259">
    <property type="entry name" value="MFS_trans_sf"/>
</dbReference>
<evidence type="ECO:0000256" key="3">
    <source>
        <dbReference type="ARBA" id="ARBA00022989"/>
    </source>
</evidence>